<evidence type="ECO:0000256" key="2">
    <source>
        <dbReference type="ARBA" id="ARBA00022730"/>
    </source>
</evidence>
<dbReference type="NCBIfam" id="NF003717">
    <property type="entry name" value="PRK05327.1"/>
    <property type="match status" value="1"/>
</dbReference>
<dbReference type="SMART" id="SM00363">
    <property type="entry name" value="S4"/>
    <property type="match status" value="1"/>
</dbReference>
<dbReference type="PANTHER" id="PTHR11831:SF4">
    <property type="entry name" value="SMALL RIBOSOMAL SUBUNIT PROTEIN US4M"/>
    <property type="match status" value="1"/>
</dbReference>
<dbReference type="InterPro" id="IPR001912">
    <property type="entry name" value="Ribosomal_uS4_N"/>
</dbReference>
<evidence type="ECO:0000259" key="9">
    <source>
        <dbReference type="SMART" id="SM01390"/>
    </source>
</evidence>
<dbReference type="InterPro" id="IPR022801">
    <property type="entry name" value="Ribosomal_uS4"/>
</dbReference>
<dbReference type="HAMAP" id="MF_01306_B">
    <property type="entry name" value="Ribosomal_uS4_B"/>
    <property type="match status" value="1"/>
</dbReference>
<dbReference type="GO" id="GO:0042274">
    <property type="term" value="P:ribosomal small subunit biogenesis"/>
    <property type="evidence" value="ECO:0007669"/>
    <property type="project" value="TreeGrafter"/>
</dbReference>
<dbReference type="EMBL" id="CAADEY010000055">
    <property type="protein sequence ID" value="VFJ56728.1"/>
    <property type="molecule type" value="Genomic_DNA"/>
</dbReference>
<dbReference type="FunFam" id="3.10.290.10:FF:000001">
    <property type="entry name" value="30S ribosomal protein S4"/>
    <property type="match status" value="1"/>
</dbReference>
<feature type="domain" description="Small ribosomal subunit protein uS4 N-terminal" evidence="9">
    <location>
        <begin position="3"/>
        <end position="98"/>
    </location>
</feature>
<dbReference type="Pfam" id="PF00163">
    <property type="entry name" value="Ribosomal_S4"/>
    <property type="match status" value="1"/>
</dbReference>
<dbReference type="Pfam" id="PF01479">
    <property type="entry name" value="S4"/>
    <property type="match status" value="1"/>
</dbReference>
<evidence type="ECO:0000313" key="10">
    <source>
        <dbReference type="EMBL" id="VFJ43316.1"/>
    </source>
</evidence>
<protein>
    <recommendedName>
        <fullName evidence="6 7">Small ribosomal subunit protein uS4</fullName>
    </recommendedName>
</protein>
<dbReference type="InterPro" id="IPR036986">
    <property type="entry name" value="S4_RNA-bd_sf"/>
</dbReference>
<organism evidence="11">
    <name type="scientific">Candidatus Kentrum sp. DK</name>
    <dbReference type="NCBI Taxonomy" id="2126562"/>
    <lineage>
        <taxon>Bacteria</taxon>
        <taxon>Pseudomonadati</taxon>
        <taxon>Pseudomonadota</taxon>
        <taxon>Gammaproteobacteria</taxon>
        <taxon>Candidatus Kentrum</taxon>
    </lineage>
</organism>
<proteinExistence type="inferred from homology"/>
<dbReference type="FunFam" id="1.10.1050.10:FF:000001">
    <property type="entry name" value="30S ribosomal protein S4"/>
    <property type="match status" value="1"/>
</dbReference>
<evidence type="ECO:0000259" key="8">
    <source>
        <dbReference type="SMART" id="SM00363"/>
    </source>
</evidence>
<dbReference type="InterPro" id="IPR005709">
    <property type="entry name" value="Ribosomal_uS4_bac-type"/>
</dbReference>
<name>A0A450SS90_9GAMM</name>
<keyword evidence="4 7" id="KW-0689">Ribosomal protein</keyword>
<dbReference type="GO" id="GO:0003735">
    <property type="term" value="F:structural constituent of ribosome"/>
    <property type="evidence" value="ECO:0007669"/>
    <property type="project" value="InterPro"/>
</dbReference>
<dbReference type="Gene3D" id="1.10.1050.10">
    <property type="entry name" value="Ribosomal Protein S4 Delta 41, Chain A, domain 1"/>
    <property type="match status" value="1"/>
</dbReference>
<gene>
    <name evidence="7" type="primary">rpsD</name>
    <name evidence="10" type="ORF">BECKDK2373B_GA0170837_100525</name>
    <name evidence="11" type="ORF">BECKDK2373C_GA0170839_105512</name>
</gene>
<dbReference type="PANTHER" id="PTHR11831">
    <property type="entry name" value="30S 40S RIBOSOMAL PROTEIN"/>
    <property type="match status" value="1"/>
</dbReference>
<dbReference type="GO" id="GO:0015935">
    <property type="term" value="C:small ribosomal subunit"/>
    <property type="evidence" value="ECO:0007669"/>
    <property type="project" value="InterPro"/>
</dbReference>
<dbReference type="Gene3D" id="3.10.290.10">
    <property type="entry name" value="RNA-binding S4 domain"/>
    <property type="match status" value="1"/>
</dbReference>
<evidence type="ECO:0000256" key="3">
    <source>
        <dbReference type="ARBA" id="ARBA00022884"/>
    </source>
</evidence>
<dbReference type="EMBL" id="CAADEX010000005">
    <property type="protein sequence ID" value="VFJ43316.1"/>
    <property type="molecule type" value="Genomic_DNA"/>
</dbReference>
<keyword evidence="2 7" id="KW-0699">rRNA-binding</keyword>
<keyword evidence="3 7" id="KW-0694">RNA-binding</keyword>
<dbReference type="GO" id="GO:0006412">
    <property type="term" value="P:translation"/>
    <property type="evidence" value="ECO:0007669"/>
    <property type="project" value="UniProtKB-UniRule"/>
</dbReference>
<dbReference type="NCBIfam" id="TIGR01017">
    <property type="entry name" value="rpsD_bact"/>
    <property type="match status" value="1"/>
</dbReference>
<comment type="function">
    <text evidence="7">With S5 and S12 plays an important role in translational accuracy.</text>
</comment>
<evidence type="ECO:0000256" key="7">
    <source>
        <dbReference type="HAMAP-Rule" id="MF_01306"/>
    </source>
</evidence>
<reference evidence="11" key="1">
    <citation type="submission" date="2019-02" db="EMBL/GenBank/DDBJ databases">
        <authorList>
            <person name="Gruber-Vodicka R. H."/>
            <person name="Seah K. B. B."/>
        </authorList>
    </citation>
    <scope>NUCLEOTIDE SEQUENCE</scope>
    <source>
        <strain evidence="11">BECK_DK161</strain>
        <strain evidence="10">BECK_DK47</strain>
    </source>
</reference>
<accession>A0A450SS90</accession>
<evidence type="ECO:0000256" key="4">
    <source>
        <dbReference type="ARBA" id="ARBA00022980"/>
    </source>
</evidence>
<feature type="domain" description="RNA-binding S4" evidence="8">
    <location>
        <begin position="99"/>
        <end position="163"/>
    </location>
</feature>
<dbReference type="PROSITE" id="PS50889">
    <property type="entry name" value="S4"/>
    <property type="match status" value="1"/>
</dbReference>
<sequence>MAKYTGPKCRLCRREGEKLFLKGEKCLSSKCPIESRPFPPGQHGQSRRVRLSDYALQLREKQKMRRVYSVLERQFRLYYKEADRRKGSTGENLLQMLESRLDNVVWRMGFAASRGESRQLVRHNGITVNGRKTNIPSYQLRPGDVVAVAEKAQKQFRVQAAVDITQQRGVTSDWLDVDAKKLEGIFKARPERSDLPAEINENLVVELYSK</sequence>
<evidence type="ECO:0000313" key="11">
    <source>
        <dbReference type="EMBL" id="VFJ56728.1"/>
    </source>
</evidence>
<dbReference type="SUPFAM" id="SSF55174">
    <property type="entry name" value="Alpha-L RNA-binding motif"/>
    <property type="match status" value="1"/>
</dbReference>
<keyword evidence="5 7" id="KW-0687">Ribonucleoprotein</keyword>
<dbReference type="SMART" id="SM01390">
    <property type="entry name" value="Ribosomal_S4"/>
    <property type="match status" value="1"/>
</dbReference>
<evidence type="ECO:0000256" key="5">
    <source>
        <dbReference type="ARBA" id="ARBA00023274"/>
    </source>
</evidence>
<dbReference type="CDD" id="cd00165">
    <property type="entry name" value="S4"/>
    <property type="match status" value="1"/>
</dbReference>
<evidence type="ECO:0000256" key="1">
    <source>
        <dbReference type="ARBA" id="ARBA00007465"/>
    </source>
</evidence>
<dbReference type="AlphaFoldDB" id="A0A450SS90"/>
<comment type="subunit">
    <text evidence="7">Part of the 30S ribosomal subunit. Contacts protein S5. The interaction surface between S4 and S5 is involved in control of translational fidelity.</text>
</comment>
<dbReference type="InterPro" id="IPR002942">
    <property type="entry name" value="S4_RNA-bd"/>
</dbReference>
<evidence type="ECO:0000256" key="6">
    <source>
        <dbReference type="ARBA" id="ARBA00035254"/>
    </source>
</evidence>
<dbReference type="GO" id="GO:0019843">
    <property type="term" value="F:rRNA binding"/>
    <property type="evidence" value="ECO:0007669"/>
    <property type="project" value="UniProtKB-UniRule"/>
</dbReference>
<comment type="function">
    <text evidence="7">One of the primary rRNA binding proteins, it binds directly to 16S rRNA where it nucleates assembly of the body of the 30S subunit.</text>
</comment>
<comment type="similarity">
    <text evidence="1 7">Belongs to the universal ribosomal protein uS4 family.</text>
</comment>